<dbReference type="Proteomes" id="UP001257739">
    <property type="component" value="Unassembled WGS sequence"/>
</dbReference>
<dbReference type="InterPro" id="IPR016181">
    <property type="entry name" value="Acyl_CoA_acyltransferase"/>
</dbReference>
<comment type="caution">
    <text evidence="2">The sequence shown here is derived from an EMBL/GenBank/DDBJ whole genome shotgun (WGS) entry which is preliminary data.</text>
</comment>
<accession>A0ABU1UQJ6</accession>
<dbReference type="PROSITE" id="PS51186">
    <property type="entry name" value="GNAT"/>
    <property type="match status" value="1"/>
</dbReference>
<dbReference type="EMBL" id="JAVDWH010000001">
    <property type="protein sequence ID" value="MDR7087461.1"/>
    <property type="molecule type" value="Genomic_DNA"/>
</dbReference>
<reference evidence="2 3" key="1">
    <citation type="submission" date="2023-07" db="EMBL/GenBank/DDBJ databases">
        <title>Sorghum-associated microbial communities from plants grown in Nebraska, USA.</title>
        <authorList>
            <person name="Schachtman D."/>
        </authorList>
    </citation>
    <scope>NUCLEOTIDE SEQUENCE [LARGE SCALE GENOMIC DNA]</scope>
    <source>
        <strain evidence="2 3">BE248</strain>
    </source>
</reference>
<dbReference type="RefSeq" id="WP_309971114.1">
    <property type="nucleotide sequence ID" value="NZ_JAVDWH010000001.1"/>
</dbReference>
<dbReference type="SUPFAM" id="SSF55729">
    <property type="entry name" value="Acyl-CoA N-acyltransferases (Nat)"/>
    <property type="match status" value="1"/>
</dbReference>
<organism evidence="2 3">
    <name type="scientific">Aeromicrobium panaciterrae</name>
    <dbReference type="NCBI Taxonomy" id="363861"/>
    <lineage>
        <taxon>Bacteria</taxon>
        <taxon>Bacillati</taxon>
        <taxon>Actinomycetota</taxon>
        <taxon>Actinomycetes</taxon>
        <taxon>Propionibacteriales</taxon>
        <taxon>Nocardioidaceae</taxon>
        <taxon>Aeromicrobium</taxon>
    </lineage>
</organism>
<dbReference type="Pfam" id="PF13673">
    <property type="entry name" value="Acetyltransf_10"/>
    <property type="match status" value="1"/>
</dbReference>
<dbReference type="Gene3D" id="3.40.630.30">
    <property type="match status" value="1"/>
</dbReference>
<protein>
    <submittedName>
        <fullName evidence="2">ElaA protein</fullName>
    </submittedName>
</protein>
<dbReference type="InterPro" id="IPR000182">
    <property type="entry name" value="GNAT_dom"/>
</dbReference>
<keyword evidence="3" id="KW-1185">Reference proteome</keyword>
<evidence type="ECO:0000313" key="2">
    <source>
        <dbReference type="EMBL" id="MDR7087461.1"/>
    </source>
</evidence>
<evidence type="ECO:0000259" key="1">
    <source>
        <dbReference type="PROSITE" id="PS51186"/>
    </source>
</evidence>
<name>A0ABU1UQJ6_9ACTN</name>
<feature type="domain" description="N-acetyltransferase" evidence="1">
    <location>
        <begin position="15"/>
        <end position="151"/>
    </location>
</feature>
<sequence length="151" mass="17214">MSERQRAHQGHCRTATGDTLTAQDVYDIWKIRDAVFAFEQHVEDTDPDGRDLLPTTTHMWLADHQGPTSYLRVLDDGHVHLGRVCTRQDQRGLGLAGQLMAEATRLWGDREIALNAQSHLERWYESFGYMRSGEDFDEAGIQHTPMVRPAP</sequence>
<gene>
    <name evidence="2" type="ORF">J2X11_002300</name>
</gene>
<evidence type="ECO:0000313" key="3">
    <source>
        <dbReference type="Proteomes" id="UP001257739"/>
    </source>
</evidence>
<proteinExistence type="predicted"/>